<keyword evidence="17" id="KW-0732">Signal</keyword>
<comment type="similarity">
    <text evidence="17">Belongs to the peroxidase family. Classical plant (class III) peroxidase subfamily.</text>
</comment>
<feature type="binding site" evidence="14">
    <location>
        <position position="65"/>
    </location>
    <ligand>
        <name>Ca(2+)</name>
        <dbReference type="ChEBI" id="CHEBI:29108"/>
        <label>1</label>
    </ligand>
</feature>
<feature type="disulfide bond" evidence="16">
    <location>
        <begin position="184"/>
        <end position="206"/>
    </location>
</feature>
<evidence type="ECO:0000259" key="18">
    <source>
        <dbReference type="PROSITE" id="PS50873"/>
    </source>
</evidence>
<keyword evidence="5 17" id="KW-0349">Heme</keyword>
<feature type="binding site" evidence="14">
    <location>
        <position position="219"/>
    </location>
    <ligand>
        <name>Ca(2+)</name>
        <dbReference type="ChEBI" id="CHEBI:29108"/>
        <label>2</label>
    </ligand>
</feature>
<dbReference type="GO" id="GO:0005576">
    <property type="term" value="C:extracellular region"/>
    <property type="evidence" value="ECO:0007669"/>
    <property type="project" value="UniProtKB-SubCell"/>
</dbReference>
<feature type="disulfide bond" evidence="16">
    <location>
        <begin position="66"/>
        <end position="71"/>
    </location>
</feature>
<evidence type="ECO:0000256" key="13">
    <source>
        <dbReference type="PIRSR" id="PIRSR600823-2"/>
    </source>
</evidence>
<evidence type="ECO:0000256" key="17">
    <source>
        <dbReference type="RuleBase" id="RU362060"/>
    </source>
</evidence>
<evidence type="ECO:0000256" key="4">
    <source>
        <dbReference type="ARBA" id="ARBA00022559"/>
    </source>
</evidence>
<dbReference type="GO" id="GO:0140825">
    <property type="term" value="F:lactoperoxidase activity"/>
    <property type="evidence" value="ECO:0007669"/>
    <property type="project" value="UniProtKB-EC"/>
</dbReference>
<dbReference type="InterPro" id="IPR019794">
    <property type="entry name" value="Peroxidases_AS"/>
</dbReference>
<feature type="disulfide bond" evidence="16">
    <location>
        <begin position="33"/>
        <end position="113"/>
    </location>
</feature>
<dbReference type="Gene3D" id="1.10.420.10">
    <property type="entry name" value="Peroxidase, domain 2"/>
    <property type="match status" value="1"/>
</dbReference>
<organism evidence="19">
    <name type="scientific">Salix viminalis</name>
    <name type="common">Common osier</name>
    <name type="synonym">Basket willow</name>
    <dbReference type="NCBI Taxonomy" id="40686"/>
    <lineage>
        <taxon>Eukaryota</taxon>
        <taxon>Viridiplantae</taxon>
        <taxon>Streptophyta</taxon>
        <taxon>Embryophyta</taxon>
        <taxon>Tracheophyta</taxon>
        <taxon>Spermatophyta</taxon>
        <taxon>Magnoliopsida</taxon>
        <taxon>eudicotyledons</taxon>
        <taxon>Gunneridae</taxon>
        <taxon>Pentapetalae</taxon>
        <taxon>rosids</taxon>
        <taxon>fabids</taxon>
        <taxon>Malpighiales</taxon>
        <taxon>Salicaceae</taxon>
        <taxon>Saliceae</taxon>
        <taxon>Salix</taxon>
    </lineage>
</organism>
<reference evidence="19" key="1">
    <citation type="submission" date="2019-03" db="EMBL/GenBank/DDBJ databases">
        <authorList>
            <person name="Mank J."/>
            <person name="Almeida P."/>
        </authorList>
    </citation>
    <scope>NUCLEOTIDE SEQUENCE</scope>
    <source>
        <strain evidence="19">78183</strain>
    </source>
</reference>
<name>A0A6N2M0P7_SALVM</name>
<dbReference type="PROSITE" id="PS00436">
    <property type="entry name" value="PEROXIDASE_2"/>
    <property type="match status" value="1"/>
</dbReference>
<keyword evidence="6 14" id="KW-0479">Metal-binding</keyword>
<evidence type="ECO:0000256" key="2">
    <source>
        <dbReference type="ARBA" id="ARBA00002322"/>
    </source>
</evidence>
<evidence type="ECO:0000256" key="5">
    <source>
        <dbReference type="ARBA" id="ARBA00022617"/>
    </source>
</evidence>
<feature type="binding site" evidence="14">
    <location>
        <position position="222"/>
    </location>
    <ligand>
        <name>Ca(2+)</name>
        <dbReference type="ChEBI" id="CHEBI:29108"/>
        <label>2</label>
    </ligand>
</feature>
<dbReference type="InterPro" id="IPR033905">
    <property type="entry name" value="Secretory_peroxidase"/>
</dbReference>
<gene>
    <name evidence="19" type="ORF">SVIM_LOCUS303575</name>
</gene>
<keyword evidence="10 16" id="KW-1015">Disulfide bond</keyword>
<dbReference type="InterPro" id="IPR010255">
    <property type="entry name" value="Haem_peroxidase_sf"/>
</dbReference>
<feature type="signal peptide" evidence="17">
    <location>
        <begin position="1"/>
        <end position="22"/>
    </location>
</feature>
<comment type="cofactor">
    <cofactor evidence="14 17">
        <name>Ca(2+)</name>
        <dbReference type="ChEBI" id="CHEBI:29108"/>
    </cofactor>
    <text evidence="14 17">Binds 2 calcium ions per subunit.</text>
</comment>
<feature type="binding site" evidence="14">
    <location>
        <position position="70"/>
    </location>
    <ligand>
        <name>Ca(2+)</name>
        <dbReference type="ChEBI" id="CHEBI:29108"/>
        <label>1</label>
    </ligand>
</feature>
<dbReference type="GO" id="GO:0020037">
    <property type="term" value="F:heme binding"/>
    <property type="evidence" value="ECO:0007669"/>
    <property type="project" value="UniProtKB-UniRule"/>
</dbReference>
<evidence type="ECO:0000256" key="16">
    <source>
        <dbReference type="PIRSR" id="PIRSR600823-5"/>
    </source>
</evidence>
<comment type="subcellular location">
    <subcellularLocation>
        <location evidence="17">Secreted</location>
    </subcellularLocation>
</comment>
<comment type="catalytic activity">
    <reaction evidence="1 17">
        <text>2 a phenolic donor + H2O2 = 2 a phenolic radical donor + 2 H2O</text>
        <dbReference type="Rhea" id="RHEA:56136"/>
        <dbReference type="ChEBI" id="CHEBI:15377"/>
        <dbReference type="ChEBI" id="CHEBI:16240"/>
        <dbReference type="ChEBI" id="CHEBI:139520"/>
        <dbReference type="ChEBI" id="CHEBI:139521"/>
        <dbReference type="EC" id="1.11.1.7"/>
    </reaction>
</comment>
<feature type="binding site" evidence="14">
    <location>
        <position position="72"/>
    </location>
    <ligand>
        <name>Ca(2+)</name>
        <dbReference type="ChEBI" id="CHEBI:29108"/>
        <label>1</label>
    </ligand>
</feature>
<feature type="binding site" evidence="14">
    <location>
        <position position="227"/>
    </location>
    <ligand>
        <name>Ca(2+)</name>
        <dbReference type="ChEBI" id="CHEBI:29108"/>
        <label>2</label>
    </ligand>
</feature>
<evidence type="ECO:0000256" key="7">
    <source>
        <dbReference type="ARBA" id="ARBA00022837"/>
    </source>
</evidence>
<keyword evidence="7 14" id="KW-0106">Calcium</keyword>
<protein>
    <recommendedName>
        <fullName evidence="3 17">Peroxidase</fullName>
        <ecNumber evidence="3 17">1.11.1.7</ecNumber>
    </recommendedName>
</protein>
<comment type="function">
    <text evidence="2">Removal of H(2)O(2), oxidation of toxic reductants, biosynthesis and degradation of lignin, suberization, auxin catabolism, response to environmental stresses such as wounding, pathogen attack and oxidative stress. These functions might be dependent on each isozyme/isoform in each plant tissue.</text>
</comment>
<dbReference type="GO" id="GO:0006979">
    <property type="term" value="P:response to oxidative stress"/>
    <property type="evidence" value="ECO:0007669"/>
    <property type="project" value="UniProtKB-UniRule"/>
</dbReference>
<dbReference type="FunFam" id="1.10.520.10:FF:000009">
    <property type="entry name" value="Peroxidase"/>
    <property type="match status" value="1"/>
</dbReference>
<evidence type="ECO:0000256" key="11">
    <source>
        <dbReference type="ARBA" id="ARBA00023180"/>
    </source>
</evidence>
<feature type="active site" description="Proton acceptor" evidence="12">
    <location>
        <position position="64"/>
    </location>
</feature>
<proteinExistence type="inferred from homology"/>
<evidence type="ECO:0000313" key="19">
    <source>
        <dbReference type="EMBL" id="VFU47327.1"/>
    </source>
</evidence>
<dbReference type="PANTHER" id="PTHR31388:SF194">
    <property type="entry name" value="PEROXIDASE"/>
    <property type="match status" value="1"/>
</dbReference>
<feature type="binding site" evidence="13">
    <location>
        <position position="160"/>
    </location>
    <ligand>
        <name>substrate</name>
    </ligand>
</feature>
<comment type="cofactor">
    <cofactor evidence="14 17">
        <name>heme b</name>
        <dbReference type="ChEBI" id="CHEBI:60344"/>
    </cofactor>
    <text evidence="14 17">Binds 1 heme b (iron(II)-protoporphyrin IX) group per subunit.</text>
</comment>
<dbReference type="Gene3D" id="1.10.520.10">
    <property type="match status" value="1"/>
</dbReference>
<feature type="binding site" evidence="14">
    <location>
        <position position="74"/>
    </location>
    <ligand>
        <name>Ca(2+)</name>
        <dbReference type="ChEBI" id="CHEBI:29108"/>
        <label>1</label>
    </ligand>
</feature>
<keyword evidence="11" id="KW-0325">Glycoprotein</keyword>
<dbReference type="SUPFAM" id="SSF48113">
    <property type="entry name" value="Heme-dependent peroxidases"/>
    <property type="match status" value="1"/>
</dbReference>
<evidence type="ECO:0000256" key="12">
    <source>
        <dbReference type="PIRSR" id="PIRSR600823-1"/>
    </source>
</evidence>
<feature type="site" description="Transition state stabilizer" evidence="15">
    <location>
        <position position="60"/>
    </location>
</feature>
<dbReference type="CDD" id="cd00693">
    <property type="entry name" value="secretory_peroxidase"/>
    <property type="match status" value="1"/>
</dbReference>
<keyword evidence="17" id="KW-0376">Hydrogen peroxide</keyword>
<dbReference type="EMBL" id="CAADRP010001663">
    <property type="protein sequence ID" value="VFU47327.1"/>
    <property type="molecule type" value="Genomic_DNA"/>
</dbReference>
<evidence type="ECO:0000256" key="1">
    <source>
        <dbReference type="ARBA" id="ARBA00000189"/>
    </source>
</evidence>
<keyword evidence="8 17" id="KW-0560">Oxidoreductase</keyword>
<dbReference type="PANTHER" id="PTHR31388">
    <property type="entry name" value="PEROXIDASE 72-RELATED"/>
    <property type="match status" value="1"/>
</dbReference>
<feature type="binding site" evidence="14">
    <location>
        <position position="86"/>
    </location>
    <ligand>
        <name>Ca(2+)</name>
        <dbReference type="ChEBI" id="CHEBI:29108"/>
        <label>1</label>
    </ligand>
</feature>
<feature type="binding site" evidence="14">
    <location>
        <position position="68"/>
    </location>
    <ligand>
        <name>Ca(2+)</name>
        <dbReference type="ChEBI" id="CHEBI:29108"/>
        <label>1</label>
    </ligand>
</feature>
<dbReference type="PROSITE" id="PS51257">
    <property type="entry name" value="PROKAR_LIPOPROTEIN"/>
    <property type="match status" value="1"/>
</dbReference>
<dbReference type="GO" id="GO:0042744">
    <property type="term" value="P:hydrogen peroxide catabolic process"/>
    <property type="evidence" value="ECO:0007669"/>
    <property type="project" value="UniProtKB-KW"/>
</dbReference>
<evidence type="ECO:0000256" key="10">
    <source>
        <dbReference type="ARBA" id="ARBA00023157"/>
    </source>
</evidence>
<dbReference type="GO" id="GO:0046872">
    <property type="term" value="F:metal ion binding"/>
    <property type="evidence" value="ECO:0007669"/>
    <property type="project" value="UniProtKB-UniRule"/>
</dbReference>
<feature type="domain" description="Plant heme peroxidase family profile" evidence="18">
    <location>
        <begin position="23"/>
        <end position="299"/>
    </location>
</feature>
<dbReference type="InterPro" id="IPR002016">
    <property type="entry name" value="Haem_peroxidase"/>
</dbReference>
<dbReference type="PRINTS" id="PR00461">
    <property type="entry name" value="PLPEROXIDASE"/>
</dbReference>
<sequence length="299" mass="32645">MAVKVAAAFILMLFFLSTACQAKLSSSFYDKSCPKAESTIRTAIRAAIARERRMAASLIRLHFHDCFVQGCDASILLDETSSIQSEKTAGPNDNSVRGYEVIDKAKSKVEKICPGVVSCADIIAVAARDASAYVVVHLGSEAWKKRFNHCSRDLANTNLPSFTDSLDELKSRFTRKALLQGHGCIVRIYNASNIDAGFASTRKRRCPRTGGQANLAPLDLVTPNSFDNNYFKNLMRNKGLLHSDQVLFNGGSTDSIVTEYSRNPAKFSSDFASAMIKMGNIRPLTGSAGQIRRICSAVN</sequence>
<dbReference type="PRINTS" id="PR00458">
    <property type="entry name" value="PEROXIDASE"/>
</dbReference>
<accession>A0A6N2M0P7</accession>
<keyword evidence="17" id="KW-0964">Secreted</keyword>
<evidence type="ECO:0000256" key="9">
    <source>
        <dbReference type="ARBA" id="ARBA00023004"/>
    </source>
</evidence>
<evidence type="ECO:0000256" key="8">
    <source>
        <dbReference type="ARBA" id="ARBA00023002"/>
    </source>
</evidence>
<evidence type="ECO:0000256" key="14">
    <source>
        <dbReference type="PIRSR" id="PIRSR600823-3"/>
    </source>
</evidence>
<dbReference type="AlphaFoldDB" id="A0A6N2M0P7"/>
<evidence type="ECO:0000256" key="3">
    <source>
        <dbReference type="ARBA" id="ARBA00012313"/>
    </source>
</evidence>
<evidence type="ECO:0000256" key="15">
    <source>
        <dbReference type="PIRSR" id="PIRSR600823-4"/>
    </source>
</evidence>
<feature type="disulfide bond" evidence="16">
    <location>
        <begin position="119"/>
        <end position="295"/>
    </location>
</feature>
<evidence type="ECO:0000256" key="6">
    <source>
        <dbReference type="ARBA" id="ARBA00022723"/>
    </source>
</evidence>
<feature type="chain" id="PRO_5027135186" description="Peroxidase" evidence="17">
    <location>
        <begin position="23"/>
        <end position="299"/>
    </location>
</feature>
<feature type="binding site" description="axial binding residue" evidence="14">
    <location>
        <position position="182"/>
    </location>
    <ligand>
        <name>heme b</name>
        <dbReference type="ChEBI" id="CHEBI:60344"/>
    </ligand>
    <ligandPart>
        <name>Fe</name>
        <dbReference type="ChEBI" id="CHEBI:18248"/>
    </ligandPart>
</feature>
<dbReference type="InterPro" id="IPR000823">
    <property type="entry name" value="Peroxidase_pln"/>
</dbReference>
<keyword evidence="9 14" id="KW-0408">Iron</keyword>
<dbReference type="EC" id="1.11.1.7" evidence="3 17"/>
<dbReference type="Pfam" id="PF00141">
    <property type="entry name" value="peroxidase"/>
    <property type="match status" value="1"/>
</dbReference>
<dbReference type="PROSITE" id="PS50873">
    <property type="entry name" value="PEROXIDASE_4"/>
    <property type="match status" value="1"/>
</dbReference>
<keyword evidence="4 17" id="KW-0575">Peroxidase</keyword>